<comment type="caution">
    <text evidence="2">The sequence shown here is derived from an EMBL/GenBank/DDBJ whole genome shotgun (WGS) entry which is preliminary data.</text>
</comment>
<dbReference type="Proteomes" id="UP000657574">
    <property type="component" value="Unassembled WGS sequence"/>
</dbReference>
<reference evidence="2" key="1">
    <citation type="journal article" date="2014" name="Int. J. Syst. Evol. Microbiol.">
        <title>Complete genome sequence of Corynebacterium casei LMG S-19264T (=DSM 44701T), isolated from a smear-ripened cheese.</title>
        <authorList>
            <consortium name="US DOE Joint Genome Institute (JGI-PGF)"/>
            <person name="Walter F."/>
            <person name="Albersmeier A."/>
            <person name="Kalinowski J."/>
            <person name="Ruckert C."/>
        </authorList>
    </citation>
    <scope>NUCLEOTIDE SEQUENCE</scope>
    <source>
        <strain evidence="2">JCM 3086</strain>
    </source>
</reference>
<dbReference type="EMBL" id="BMQA01000131">
    <property type="protein sequence ID" value="GGJ71404.1"/>
    <property type="molecule type" value="Genomic_DNA"/>
</dbReference>
<dbReference type="AlphaFoldDB" id="A0A917UNX0"/>
<dbReference type="InterPro" id="IPR058713">
    <property type="entry name" value="DMF_alpha_dom"/>
</dbReference>
<organism evidence="2 3">
    <name type="scientific">Streptomyces brasiliensis</name>
    <dbReference type="NCBI Taxonomy" id="1954"/>
    <lineage>
        <taxon>Bacteria</taxon>
        <taxon>Bacillati</taxon>
        <taxon>Actinomycetota</taxon>
        <taxon>Actinomycetes</taxon>
        <taxon>Kitasatosporales</taxon>
        <taxon>Streptomycetaceae</taxon>
        <taxon>Streptomyces</taxon>
    </lineage>
</organism>
<evidence type="ECO:0000259" key="1">
    <source>
        <dbReference type="Pfam" id="PF26354"/>
    </source>
</evidence>
<feature type="domain" description="N,N-dimethylformamidase alpha subunit" evidence="1">
    <location>
        <begin position="16"/>
        <end position="126"/>
    </location>
</feature>
<protein>
    <recommendedName>
        <fullName evidence="1">N,N-dimethylformamidase alpha subunit domain-containing protein</fullName>
    </recommendedName>
</protein>
<reference evidence="2" key="2">
    <citation type="submission" date="2020-09" db="EMBL/GenBank/DDBJ databases">
        <authorList>
            <person name="Sun Q."/>
            <person name="Ohkuma M."/>
        </authorList>
    </citation>
    <scope>NUCLEOTIDE SEQUENCE</scope>
    <source>
        <strain evidence="2">JCM 3086</strain>
    </source>
</reference>
<sequence>MPYTDPSQLRDHNQDWLDYYYKRRAKDILALVDDELIAEHQHNPEQSEGRHSKKLQEVLNHLRALPVIGKTFAYAVEPYKQYRIGIITQRGTECSWVNDSTFPDEKAAVHAIFLYRLSELRRKVGADSLGEVH</sequence>
<proteinExistence type="predicted"/>
<gene>
    <name evidence="2" type="ORF">GCM10010121_097520</name>
</gene>
<evidence type="ECO:0000313" key="2">
    <source>
        <dbReference type="EMBL" id="GGJ71404.1"/>
    </source>
</evidence>
<name>A0A917UNX0_9ACTN</name>
<accession>A0A917UNX0</accession>
<evidence type="ECO:0000313" key="3">
    <source>
        <dbReference type="Proteomes" id="UP000657574"/>
    </source>
</evidence>
<dbReference type="RefSeq" id="WP_189317697.1">
    <property type="nucleotide sequence ID" value="NZ_BMQA01000131.1"/>
</dbReference>
<keyword evidence="3" id="KW-1185">Reference proteome</keyword>
<dbReference type="Pfam" id="PF26354">
    <property type="entry name" value="DMF_alpha"/>
    <property type="match status" value="1"/>
</dbReference>